<protein>
    <recommendedName>
        <fullName evidence="3">protein-histidine N-methyltransferase</fullName>
        <ecNumber evidence="3">2.1.1.85</ecNumber>
    </recommendedName>
</protein>
<dbReference type="AlphaFoldDB" id="A0A1E4TZ08"/>
<dbReference type="GO" id="GO:0032259">
    <property type="term" value="P:methylation"/>
    <property type="evidence" value="ECO:0007669"/>
    <property type="project" value="UniProtKB-KW"/>
</dbReference>
<dbReference type="GO" id="GO:0005737">
    <property type="term" value="C:cytoplasm"/>
    <property type="evidence" value="ECO:0007669"/>
    <property type="project" value="UniProtKB-SubCell"/>
</dbReference>
<evidence type="ECO:0000256" key="1">
    <source>
        <dbReference type="ARBA" id="ARBA00004123"/>
    </source>
</evidence>
<accession>A0A1E4TZ08</accession>
<keyword evidence="5" id="KW-0489">Methyltransferase</keyword>
<dbReference type="EC" id="2.1.1.85" evidence="3"/>
<keyword evidence="6" id="KW-0808">Transferase</keyword>
<evidence type="ECO:0000256" key="3">
    <source>
        <dbReference type="ARBA" id="ARBA00012533"/>
    </source>
</evidence>
<organism evidence="10 11">
    <name type="scientific">Pachysolen tannophilus NRRL Y-2460</name>
    <dbReference type="NCBI Taxonomy" id="669874"/>
    <lineage>
        <taxon>Eukaryota</taxon>
        <taxon>Fungi</taxon>
        <taxon>Dikarya</taxon>
        <taxon>Ascomycota</taxon>
        <taxon>Saccharomycotina</taxon>
        <taxon>Pichiomycetes</taxon>
        <taxon>Pachysolenaceae</taxon>
        <taxon>Pachysolen</taxon>
    </lineage>
</organism>
<evidence type="ECO:0000256" key="5">
    <source>
        <dbReference type="ARBA" id="ARBA00022603"/>
    </source>
</evidence>
<evidence type="ECO:0000256" key="8">
    <source>
        <dbReference type="ARBA" id="ARBA00023242"/>
    </source>
</evidence>
<keyword evidence="7" id="KW-0949">S-adenosyl-L-methionine</keyword>
<dbReference type="PANTHER" id="PTHR14614">
    <property type="entry name" value="HEPATOCELLULAR CARCINOMA-ASSOCIATED ANTIGEN"/>
    <property type="match status" value="1"/>
</dbReference>
<dbReference type="InterPro" id="IPR019410">
    <property type="entry name" value="Methyltransf_16"/>
</dbReference>
<evidence type="ECO:0000313" key="10">
    <source>
        <dbReference type="EMBL" id="ODV96980.1"/>
    </source>
</evidence>
<evidence type="ECO:0000256" key="6">
    <source>
        <dbReference type="ARBA" id="ARBA00022679"/>
    </source>
</evidence>
<sequence length="375" mass="42928">MSFAFGFSSEDLSDDEDVKNGFLKNENFKENSIFTNPLDNLKISSSHHPKLVNIEELLKTLIGNRFTFTRTLTGAGNVVFRRELFDVKHQLMVEEGNNTMMDPDEVKILMGDTNEDLKNQVYEGGLKSWECSFDVVDLLSNSKLINENNNFNFIELGCGTALPSCFFFKKQIEQKINRNISFILSDYNLSVLRLVTLPNLIINWSTTLTKEKLIDLQKSIDDVPIIEDELQITEKLIENFIQSLIDNKIELKLILGSWNREFMNIIINNQLIQPQRSNLIISSETIYSPTILPIVGELIIEILNLIKQLNKIEVKNLNNLETLAIVAAKDIYFGVGGSINQFLQYLNDRIEKGANIQYKVQKLQSNLRRSIIKIS</sequence>
<keyword evidence="11" id="KW-1185">Reference proteome</keyword>
<dbReference type="PANTHER" id="PTHR14614:SF39">
    <property type="entry name" value="HISTIDINE PROTEIN METHYLTRANSFERASE 1 HOMOLOG"/>
    <property type="match status" value="1"/>
</dbReference>
<proteinExistence type="inferred from homology"/>
<dbReference type="STRING" id="669874.A0A1E4TZ08"/>
<dbReference type="GO" id="GO:0018064">
    <property type="term" value="F:protein-L-histidine N-tele-methyltransferase activity"/>
    <property type="evidence" value="ECO:0007669"/>
    <property type="project" value="UniProtKB-EC"/>
</dbReference>
<dbReference type="Gene3D" id="3.40.50.150">
    <property type="entry name" value="Vaccinia Virus protein VP39"/>
    <property type="match status" value="1"/>
</dbReference>
<dbReference type="GO" id="GO:0045903">
    <property type="term" value="P:positive regulation of translational fidelity"/>
    <property type="evidence" value="ECO:0007669"/>
    <property type="project" value="EnsemblFungi"/>
</dbReference>
<dbReference type="GO" id="GO:0000027">
    <property type="term" value="P:ribosomal large subunit assembly"/>
    <property type="evidence" value="ECO:0007669"/>
    <property type="project" value="EnsemblFungi"/>
</dbReference>
<keyword evidence="8" id="KW-0539">Nucleus</keyword>
<dbReference type="InterPro" id="IPR029063">
    <property type="entry name" value="SAM-dependent_MTases_sf"/>
</dbReference>
<keyword evidence="4" id="KW-0963">Cytoplasm</keyword>
<dbReference type="EMBL" id="KV454012">
    <property type="protein sequence ID" value="ODV96980.1"/>
    <property type="molecule type" value="Genomic_DNA"/>
</dbReference>
<evidence type="ECO:0000256" key="9">
    <source>
        <dbReference type="ARBA" id="ARBA00038126"/>
    </source>
</evidence>
<dbReference type="OrthoDB" id="1723750at2759"/>
<dbReference type="Proteomes" id="UP000094236">
    <property type="component" value="Unassembled WGS sequence"/>
</dbReference>
<comment type="similarity">
    <text evidence="9">Belongs to the methyltransferase superfamily. METTL18 family.</text>
</comment>
<evidence type="ECO:0000313" key="11">
    <source>
        <dbReference type="Proteomes" id="UP000094236"/>
    </source>
</evidence>
<comment type="subcellular location">
    <subcellularLocation>
        <location evidence="2">Cytoplasm</location>
    </subcellularLocation>
    <subcellularLocation>
        <location evidence="1">Nucleus</location>
    </subcellularLocation>
</comment>
<name>A0A1E4TZ08_PACTA</name>
<dbReference type="GO" id="GO:0005634">
    <property type="term" value="C:nucleus"/>
    <property type="evidence" value="ECO:0007669"/>
    <property type="project" value="UniProtKB-SubCell"/>
</dbReference>
<reference evidence="11" key="1">
    <citation type="submission" date="2016-05" db="EMBL/GenBank/DDBJ databases">
        <title>Comparative genomics of biotechnologically important yeasts.</title>
        <authorList>
            <consortium name="DOE Joint Genome Institute"/>
            <person name="Riley R."/>
            <person name="Haridas S."/>
            <person name="Wolfe K.H."/>
            <person name="Lopes M.R."/>
            <person name="Hittinger C.T."/>
            <person name="Goker M."/>
            <person name="Salamov A."/>
            <person name="Wisecaver J."/>
            <person name="Long T.M."/>
            <person name="Aerts A.L."/>
            <person name="Barry K."/>
            <person name="Choi C."/>
            <person name="Clum A."/>
            <person name="Coughlan A.Y."/>
            <person name="Deshpande S."/>
            <person name="Douglass A.P."/>
            <person name="Hanson S.J."/>
            <person name="Klenk H.-P."/>
            <person name="Labutti K."/>
            <person name="Lapidus A."/>
            <person name="Lindquist E."/>
            <person name="Lipzen A."/>
            <person name="Meier-Kolthoff J.P."/>
            <person name="Ohm R.A."/>
            <person name="Otillar R.P."/>
            <person name="Pangilinan J."/>
            <person name="Peng Y."/>
            <person name="Rokas A."/>
            <person name="Rosa C.A."/>
            <person name="Scheuner C."/>
            <person name="Sibirny A.A."/>
            <person name="Slot J.C."/>
            <person name="Stielow J.B."/>
            <person name="Sun H."/>
            <person name="Kurtzman C.P."/>
            <person name="Blackwell M."/>
            <person name="Grigoriev I.V."/>
            <person name="Jeffries T.W."/>
        </authorList>
    </citation>
    <scope>NUCLEOTIDE SEQUENCE [LARGE SCALE GENOMIC DNA]</scope>
    <source>
        <strain evidence="11">NRRL Y-2460</strain>
    </source>
</reference>
<evidence type="ECO:0000256" key="7">
    <source>
        <dbReference type="ARBA" id="ARBA00022691"/>
    </source>
</evidence>
<evidence type="ECO:0000256" key="4">
    <source>
        <dbReference type="ARBA" id="ARBA00022490"/>
    </source>
</evidence>
<evidence type="ECO:0000256" key="2">
    <source>
        <dbReference type="ARBA" id="ARBA00004496"/>
    </source>
</evidence>
<gene>
    <name evidence="10" type="ORF">PACTADRAFT_48763</name>
</gene>